<evidence type="ECO:0000259" key="13">
    <source>
        <dbReference type="PROSITE" id="PS50004"/>
    </source>
</evidence>
<keyword evidence="7" id="KW-0479">Metal-binding</keyword>
<evidence type="ECO:0000256" key="11">
    <source>
        <dbReference type="ARBA" id="ARBA00023242"/>
    </source>
</evidence>
<comment type="subcellular location">
    <subcellularLocation>
        <location evidence="2">Cell membrane</location>
    </subcellularLocation>
    <subcellularLocation>
        <location evidence="3">Cytoplasm</location>
    </subcellularLocation>
    <subcellularLocation>
        <location evidence="1">Nucleus</location>
    </subcellularLocation>
</comment>
<dbReference type="FunFam" id="2.60.40.150:FF:000042">
    <property type="entry name" value="Copine 3"/>
    <property type="match status" value="1"/>
</dbReference>
<evidence type="ECO:0000313" key="15">
    <source>
        <dbReference type="Proteomes" id="UP001165289"/>
    </source>
</evidence>
<feature type="compositionally biased region" description="Pro residues" evidence="12">
    <location>
        <begin position="647"/>
        <end position="663"/>
    </location>
</feature>
<dbReference type="SUPFAM" id="SSF53300">
    <property type="entry name" value="vWA-like"/>
    <property type="match status" value="1"/>
</dbReference>
<dbReference type="InterPro" id="IPR037768">
    <property type="entry name" value="C2B_Copine"/>
</dbReference>
<dbReference type="Gene3D" id="2.60.40.150">
    <property type="entry name" value="C2 domain"/>
    <property type="match status" value="2"/>
</dbReference>
<evidence type="ECO:0000256" key="10">
    <source>
        <dbReference type="ARBA" id="ARBA00023136"/>
    </source>
</evidence>
<evidence type="ECO:0000256" key="9">
    <source>
        <dbReference type="ARBA" id="ARBA00022837"/>
    </source>
</evidence>
<dbReference type="InterPro" id="IPR010734">
    <property type="entry name" value="Copine_C"/>
</dbReference>
<keyword evidence="10" id="KW-0472">Membrane</keyword>
<feature type="compositionally biased region" description="Polar residues" evidence="12">
    <location>
        <begin position="553"/>
        <end position="576"/>
    </location>
</feature>
<dbReference type="GO" id="GO:0005886">
    <property type="term" value="C:plasma membrane"/>
    <property type="evidence" value="ECO:0007669"/>
    <property type="project" value="UniProtKB-SubCell"/>
</dbReference>
<dbReference type="InterPro" id="IPR035892">
    <property type="entry name" value="C2_domain_sf"/>
</dbReference>
<dbReference type="GO" id="GO:0071277">
    <property type="term" value="P:cellular response to calcium ion"/>
    <property type="evidence" value="ECO:0007669"/>
    <property type="project" value="TreeGrafter"/>
</dbReference>
<dbReference type="SMART" id="SM00239">
    <property type="entry name" value="C2"/>
    <property type="match status" value="2"/>
</dbReference>
<dbReference type="EMBL" id="JAKMXF010000311">
    <property type="protein sequence ID" value="KAI6650418.1"/>
    <property type="molecule type" value="Genomic_DNA"/>
</dbReference>
<dbReference type="InterPro" id="IPR036465">
    <property type="entry name" value="vWFA_dom_sf"/>
</dbReference>
<evidence type="ECO:0000256" key="8">
    <source>
        <dbReference type="ARBA" id="ARBA00022737"/>
    </source>
</evidence>
<evidence type="ECO:0000313" key="14">
    <source>
        <dbReference type="EMBL" id="KAI6650418.1"/>
    </source>
</evidence>
<gene>
    <name evidence="14" type="ORF">LOD99_5855</name>
</gene>
<dbReference type="GO" id="GO:0005737">
    <property type="term" value="C:cytoplasm"/>
    <property type="evidence" value="ECO:0007669"/>
    <property type="project" value="UniProtKB-SubCell"/>
</dbReference>
<evidence type="ECO:0000256" key="1">
    <source>
        <dbReference type="ARBA" id="ARBA00004123"/>
    </source>
</evidence>
<name>A0AAV7JNJ5_9METZ</name>
<feature type="domain" description="C2" evidence="13">
    <location>
        <begin position="1"/>
        <end position="122"/>
    </location>
</feature>
<evidence type="ECO:0000256" key="4">
    <source>
        <dbReference type="ARBA" id="ARBA00009048"/>
    </source>
</evidence>
<dbReference type="Pfam" id="PF07002">
    <property type="entry name" value="Copine"/>
    <property type="match status" value="1"/>
</dbReference>
<dbReference type="PANTHER" id="PTHR10857">
    <property type="entry name" value="COPINE"/>
    <property type="match status" value="1"/>
</dbReference>
<keyword evidence="9" id="KW-0106">Calcium</keyword>
<organism evidence="14 15">
    <name type="scientific">Oopsacas minuta</name>
    <dbReference type="NCBI Taxonomy" id="111878"/>
    <lineage>
        <taxon>Eukaryota</taxon>
        <taxon>Metazoa</taxon>
        <taxon>Porifera</taxon>
        <taxon>Hexactinellida</taxon>
        <taxon>Hexasterophora</taxon>
        <taxon>Lyssacinosida</taxon>
        <taxon>Leucopsacidae</taxon>
        <taxon>Oopsacas</taxon>
    </lineage>
</organism>
<keyword evidence="11" id="KW-0539">Nucleus</keyword>
<evidence type="ECO:0000256" key="2">
    <source>
        <dbReference type="ARBA" id="ARBA00004236"/>
    </source>
</evidence>
<dbReference type="InterPro" id="IPR045052">
    <property type="entry name" value="Copine"/>
</dbReference>
<dbReference type="GO" id="GO:0005634">
    <property type="term" value="C:nucleus"/>
    <property type="evidence" value="ECO:0007669"/>
    <property type="project" value="UniProtKB-SubCell"/>
</dbReference>
<dbReference type="SUPFAM" id="SSF49562">
    <property type="entry name" value="C2 domain (Calcium/lipid-binding domain, CaLB)"/>
    <property type="match status" value="2"/>
</dbReference>
<dbReference type="CDD" id="cd04047">
    <property type="entry name" value="C2B_Copine"/>
    <property type="match status" value="1"/>
</dbReference>
<keyword evidence="5" id="KW-1003">Cell membrane</keyword>
<evidence type="ECO:0000256" key="5">
    <source>
        <dbReference type="ARBA" id="ARBA00022475"/>
    </source>
</evidence>
<dbReference type="GO" id="GO:0005544">
    <property type="term" value="F:calcium-dependent phospholipid binding"/>
    <property type="evidence" value="ECO:0007669"/>
    <property type="project" value="InterPro"/>
</dbReference>
<evidence type="ECO:0000256" key="7">
    <source>
        <dbReference type="ARBA" id="ARBA00022723"/>
    </source>
</evidence>
<reference evidence="14 15" key="1">
    <citation type="journal article" date="2023" name="BMC Biol.">
        <title>The compact genome of the sponge Oopsacas minuta (Hexactinellida) is lacking key metazoan core genes.</title>
        <authorList>
            <person name="Santini S."/>
            <person name="Schenkelaars Q."/>
            <person name="Jourda C."/>
            <person name="Duchesne M."/>
            <person name="Belahbib H."/>
            <person name="Rocher C."/>
            <person name="Selva M."/>
            <person name="Riesgo A."/>
            <person name="Vervoort M."/>
            <person name="Leys S.P."/>
            <person name="Kodjabachian L."/>
            <person name="Le Bivic A."/>
            <person name="Borchiellini C."/>
            <person name="Claverie J.M."/>
            <person name="Renard E."/>
        </authorList>
    </citation>
    <scope>NUCLEOTIDE SEQUENCE [LARGE SCALE GENOMIC DNA]</scope>
    <source>
        <strain evidence="14">SPO-2</strain>
    </source>
</reference>
<evidence type="ECO:0000256" key="6">
    <source>
        <dbReference type="ARBA" id="ARBA00022490"/>
    </source>
</evidence>
<keyword evidence="6" id="KW-0963">Cytoplasm</keyword>
<feature type="domain" description="C2" evidence="13">
    <location>
        <begin position="126"/>
        <end position="251"/>
    </location>
</feature>
<protein>
    <submittedName>
        <fullName evidence="14">Copine-9</fullName>
    </submittedName>
</protein>
<dbReference type="PANTHER" id="PTHR10857:SF106">
    <property type="entry name" value="C2 DOMAIN-CONTAINING PROTEIN"/>
    <property type="match status" value="1"/>
</dbReference>
<dbReference type="GO" id="GO:0046872">
    <property type="term" value="F:metal ion binding"/>
    <property type="evidence" value="ECO:0007669"/>
    <property type="project" value="UniProtKB-KW"/>
</dbReference>
<keyword evidence="15" id="KW-1185">Reference proteome</keyword>
<feature type="region of interest" description="Disordered" evidence="12">
    <location>
        <begin position="553"/>
        <end position="663"/>
    </location>
</feature>
<comment type="similarity">
    <text evidence="4">Belongs to the copine family.</text>
</comment>
<dbReference type="SMART" id="SM00327">
    <property type="entry name" value="VWA"/>
    <property type="match status" value="1"/>
</dbReference>
<dbReference type="PROSITE" id="PS50004">
    <property type="entry name" value="C2"/>
    <property type="match status" value="2"/>
</dbReference>
<evidence type="ECO:0000256" key="3">
    <source>
        <dbReference type="ARBA" id="ARBA00004496"/>
    </source>
</evidence>
<keyword evidence="8" id="KW-0677">Repeat</keyword>
<dbReference type="AlphaFoldDB" id="A0AAV7JNJ5"/>
<sequence>MAGLQGAQPFLYEEDCTSNVEISVSCSGLPKMDLFSKSDPFVTLYLREGKSYKKIGVTEVKNNTHEPKFDKVFELAYHFEEEQIMKFVVEDYDRIGKNDYIGATHVRLGELASSGEPMVYELKDNGKSRGTITLYAEEGISNKAKVTFYTRCTKLDKKDFFGKSDPYFEIRKIREGNRPVLVYKSAVIKSNLNPVFDPFDIGMSALCSGDYNTPLQFDVFDWNMSGKVDLIGSFRTSFAEISPEHGSINSFTLINPDIKRKKGNKYKNSGTFTFSRIIITPVHTFVEYLKGGLQIQLIVAIDFTGSNGNPADPRSLHHIGVRDNEYLEAIKSVGNILVPYDSDQQIPCFGFGAKLPPAYDRAHHCFPLNGKADPEVNGIQGIIDAYKYTLSSCRLSGPTLFSEILAYSKAVAESQMEEYAYTILLIITDGVINDMRQSSDLIVESSTLPLSIVIVGVGGADFTDMNTLDADDIPLVHSRTLKRMKNDIVQFVPLREVKQSSTTQFNLAKEVLEEVPGQVTKYMSDYNIKPKPPVARMFNAPAISSLEDIRAATQTPPNSSTGYTSPYPGQQQSNPMHASVPSLAHGAQFNPVGYPLQQPQPKQYQAKYAHPQGMAPPQWGYQAPPAGYPPPASPYGFQNYGQSPGPYAGPPGGNPPYPTAPPH</sequence>
<dbReference type="InterPro" id="IPR000008">
    <property type="entry name" value="C2_dom"/>
</dbReference>
<dbReference type="CDD" id="cd04048">
    <property type="entry name" value="C2A_Copine"/>
    <property type="match status" value="1"/>
</dbReference>
<dbReference type="Pfam" id="PF00168">
    <property type="entry name" value="C2"/>
    <property type="match status" value="2"/>
</dbReference>
<accession>A0AAV7JNJ5</accession>
<dbReference type="InterPro" id="IPR002035">
    <property type="entry name" value="VWF_A"/>
</dbReference>
<comment type="caution">
    <text evidence="14">The sequence shown here is derived from an EMBL/GenBank/DDBJ whole genome shotgun (WGS) entry which is preliminary data.</text>
</comment>
<proteinExistence type="inferred from homology"/>
<dbReference type="Proteomes" id="UP001165289">
    <property type="component" value="Unassembled WGS sequence"/>
</dbReference>
<feature type="compositionally biased region" description="Low complexity" evidence="12">
    <location>
        <begin position="597"/>
        <end position="609"/>
    </location>
</feature>
<evidence type="ECO:0000256" key="12">
    <source>
        <dbReference type="SAM" id="MobiDB-lite"/>
    </source>
</evidence>